<dbReference type="Pfam" id="PF22817">
    <property type="entry name" value="ApeP-like"/>
    <property type="match status" value="1"/>
</dbReference>
<organism evidence="1 2">
    <name type="scientific">Pseudozobellia thermophila</name>
    <dbReference type="NCBI Taxonomy" id="192903"/>
    <lineage>
        <taxon>Bacteria</taxon>
        <taxon>Pseudomonadati</taxon>
        <taxon>Bacteroidota</taxon>
        <taxon>Flavobacteriia</taxon>
        <taxon>Flavobacteriales</taxon>
        <taxon>Flavobacteriaceae</taxon>
        <taxon>Pseudozobellia</taxon>
    </lineage>
</organism>
<dbReference type="OrthoDB" id="2922403at2"/>
<dbReference type="Gene3D" id="3.10.129.10">
    <property type="entry name" value="Hotdog Thioesterase"/>
    <property type="match status" value="1"/>
</dbReference>
<proteinExistence type="predicted"/>
<dbReference type="InterPro" id="IPR029069">
    <property type="entry name" value="HotDog_dom_sf"/>
</dbReference>
<sequence>MTEPAKHIAQGDFLLSLIPQKHPFVMVDSLIEYSEQHVVSSYTVREDNILAAQNLFMAAGLIENMAQTVALHTGYKYYLLDRPAPTGYIGAIKKAEILRLPQVSERLTTTVYILHDIMDVTLVRAEVVCEGVLIATSEMKTALAQQV</sequence>
<gene>
    <name evidence="1" type="ORF">SAMN04488513_101806</name>
</gene>
<dbReference type="AlphaFoldDB" id="A0A1M6CMA0"/>
<dbReference type="SUPFAM" id="SSF54637">
    <property type="entry name" value="Thioesterase/thiol ester dehydrase-isomerase"/>
    <property type="match status" value="1"/>
</dbReference>
<name>A0A1M6CMA0_9FLAO</name>
<protein>
    <submittedName>
        <fullName evidence="1">Predicted 3-hydroxylacyl-ACP dehydratase, HotDog domain</fullName>
    </submittedName>
</protein>
<evidence type="ECO:0000313" key="1">
    <source>
        <dbReference type="EMBL" id="SHI61914.1"/>
    </source>
</evidence>
<keyword evidence="2" id="KW-1185">Reference proteome</keyword>
<dbReference type="Proteomes" id="UP000184543">
    <property type="component" value="Unassembled WGS sequence"/>
</dbReference>
<reference evidence="2" key="1">
    <citation type="submission" date="2016-11" db="EMBL/GenBank/DDBJ databases">
        <authorList>
            <person name="Varghese N."/>
            <person name="Submissions S."/>
        </authorList>
    </citation>
    <scope>NUCLEOTIDE SEQUENCE [LARGE SCALE GENOMIC DNA]</scope>
    <source>
        <strain evidence="2">DSM 19858</strain>
    </source>
</reference>
<accession>A0A1M6CMA0</accession>
<dbReference type="STRING" id="192903.SAMN04488513_101806"/>
<dbReference type="RefSeq" id="WP_072988821.1">
    <property type="nucleotide sequence ID" value="NZ_FQYU01000001.1"/>
</dbReference>
<dbReference type="EMBL" id="FQYU01000001">
    <property type="protein sequence ID" value="SHI61914.1"/>
    <property type="molecule type" value="Genomic_DNA"/>
</dbReference>
<evidence type="ECO:0000313" key="2">
    <source>
        <dbReference type="Proteomes" id="UP000184543"/>
    </source>
</evidence>
<dbReference type="InterPro" id="IPR016776">
    <property type="entry name" value="ApeP-like_dehydratase"/>
</dbReference>